<dbReference type="Pfam" id="PF00096">
    <property type="entry name" value="zf-C2H2"/>
    <property type="match status" value="3"/>
</dbReference>
<evidence type="ECO:0000256" key="1">
    <source>
        <dbReference type="ARBA" id="ARBA00003767"/>
    </source>
</evidence>
<reference evidence="15" key="2">
    <citation type="submission" date="2025-09" db="UniProtKB">
        <authorList>
            <consortium name="Ensembl"/>
        </authorList>
    </citation>
    <scope>IDENTIFICATION</scope>
</reference>
<dbReference type="Ensembl" id="ENSVKKT00000002943.1">
    <property type="protein sequence ID" value="ENSVKKP00000002866.1"/>
    <property type="gene ID" value="ENSVKKG00000002243.1"/>
</dbReference>
<evidence type="ECO:0000256" key="12">
    <source>
        <dbReference type="SAM" id="MobiDB-lite"/>
    </source>
</evidence>
<proteinExistence type="inferred from homology"/>
<dbReference type="SMART" id="SM00431">
    <property type="entry name" value="SCAN"/>
    <property type="match status" value="1"/>
</dbReference>
<dbReference type="FunFam" id="3.30.160.60:FF:002343">
    <property type="entry name" value="Zinc finger protein 33A"/>
    <property type="match status" value="1"/>
</dbReference>
<feature type="domain" description="C2H2-type" evidence="13">
    <location>
        <begin position="182"/>
        <end position="209"/>
    </location>
</feature>
<keyword evidence="9" id="KW-0804">Transcription</keyword>
<dbReference type="FunFam" id="1.10.4020.10:FF:000001">
    <property type="entry name" value="zinc finger protein 263 isoform X1"/>
    <property type="match status" value="1"/>
</dbReference>
<dbReference type="Gene3D" id="1.10.4020.10">
    <property type="entry name" value="DNA breaking-rejoining enzymes"/>
    <property type="match status" value="1"/>
</dbReference>
<dbReference type="GO" id="GO:0000978">
    <property type="term" value="F:RNA polymerase II cis-regulatory region sequence-specific DNA binding"/>
    <property type="evidence" value="ECO:0007669"/>
    <property type="project" value="TreeGrafter"/>
</dbReference>
<keyword evidence="16" id="KW-1185">Reference proteome</keyword>
<dbReference type="Pfam" id="PF02023">
    <property type="entry name" value="SCAN"/>
    <property type="match status" value="1"/>
</dbReference>
<organism evidence="15 16">
    <name type="scientific">Varanus komodoensis</name>
    <name type="common">Komodo dragon</name>
    <dbReference type="NCBI Taxonomy" id="61221"/>
    <lineage>
        <taxon>Eukaryota</taxon>
        <taxon>Metazoa</taxon>
        <taxon>Chordata</taxon>
        <taxon>Craniata</taxon>
        <taxon>Vertebrata</taxon>
        <taxon>Euteleostomi</taxon>
        <taxon>Lepidosauria</taxon>
        <taxon>Squamata</taxon>
        <taxon>Bifurcata</taxon>
        <taxon>Unidentata</taxon>
        <taxon>Episquamata</taxon>
        <taxon>Toxicofera</taxon>
        <taxon>Anguimorpha</taxon>
        <taxon>Paleoanguimorpha</taxon>
        <taxon>Varanoidea</taxon>
        <taxon>Varanidae</taxon>
        <taxon>Varanus</taxon>
    </lineage>
</organism>
<dbReference type="Gene3D" id="3.30.160.60">
    <property type="entry name" value="Classic Zinc Finger"/>
    <property type="match status" value="4"/>
</dbReference>
<dbReference type="GO" id="GO:0005634">
    <property type="term" value="C:nucleus"/>
    <property type="evidence" value="ECO:0007669"/>
    <property type="project" value="UniProtKB-SubCell"/>
</dbReference>
<dbReference type="SUPFAM" id="SSF57667">
    <property type="entry name" value="beta-beta-alpha zinc fingers"/>
    <property type="match status" value="2"/>
</dbReference>
<dbReference type="InterPro" id="IPR013087">
    <property type="entry name" value="Znf_C2H2_type"/>
</dbReference>
<dbReference type="SUPFAM" id="SSF47353">
    <property type="entry name" value="Retrovirus capsid dimerization domain-like"/>
    <property type="match status" value="1"/>
</dbReference>
<dbReference type="FunFam" id="3.30.160.60:FF:000690">
    <property type="entry name" value="Zinc finger protein 354C"/>
    <property type="match status" value="1"/>
</dbReference>
<protein>
    <submittedName>
        <fullName evidence="15">Uncharacterized protein</fullName>
    </submittedName>
</protein>
<dbReference type="GO" id="GO:0000981">
    <property type="term" value="F:DNA-binding transcription factor activity, RNA polymerase II-specific"/>
    <property type="evidence" value="ECO:0007669"/>
    <property type="project" value="TreeGrafter"/>
</dbReference>
<dbReference type="InterPro" id="IPR036236">
    <property type="entry name" value="Znf_C2H2_sf"/>
</dbReference>
<dbReference type="InterPro" id="IPR038269">
    <property type="entry name" value="SCAN_sf"/>
</dbReference>
<comment type="function">
    <text evidence="1">May be involved in transcriptional regulation.</text>
</comment>
<feature type="domain" description="C2H2-type" evidence="13">
    <location>
        <begin position="266"/>
        <end position="293"/>
    </location>
</feature>
<dbReference type="PROSITE" id="PS50157">
    <property type="entry name" value="ZINC_FINGER_C2H2_2"/>
    <property type="match status" value="4"/>
</dbReference>
<dbReference type="GO" id="GO:0008270">
    <property type="term" value="F:zinc ion binding"/>
    <property type="evidence" value="ECO:0007669"/>
    <property type="project" value="UniProtKB-KW"/>
</dbReference>
<evidence type="ECO:0000259" key="14">
    <source>
        <dbReference type="PROSITE" id="PS50804"/>
    </source>
</evidence>
<evidence type="ECO:0000256" key="8">
    <source>
        <dbReference type="ARBA" id="ARBA00023015"/>
    </source>
</evidence>
<reference evidence="15" key="1">
    <citation type="submission" date="2025-08" db="UniProtKB">
        <authorList>
            <consortium name="Ensembl"/>
        </authorList>
    </citation>
    <scope>IDENTIFICATION</scope>
</reference>
<evidence type="ECO:0000313" key="16">
    <source>
        <dbReference type="Proteomes" id="UP000694545"/>
    </source>
</evidence>
<evidence type="ECO:0000256" key="9">
    <source>
        <dbReference type="ARBA" id="ARBA00023163"/>
    </source>
</evidence>
<dbReference type="PROSITE" id="PS00028">
    <property type="entry name" value="ZINC_FINGER_C2H2_1"/>
    <property type="match status" value="4"/>
</dbReference>
<evidence type="ECO:0000256" key="10">
    <source>
        <dbReference type="ARBA" id="ARBA00023242"/>
    </source>
</evidence>
<evidence type="ECO:0000256" key="5">
    <source>
        <dbReference type="ARBA" id="ARBA00022737"/>
    </source>
</evidence>
<dbReference type="CDD" id="cd07936">
    <property type="entry name" value="SCAN"/>
    <property type="match status" value="1"/>
</dbReference>
<keyword evidence="6 11" id="KW-0863">Zinc-finger</keyword>
<feature type="compositionally biased region" description="Polar residues" evidence="12">
    <location>
        <begin position="117"/>
        <end position="128"/>
    </location>
</feature>
<feature type="region of interest" description="Disordered" evidence="12">
    <location>
        <begin position="111"/>
        <end position="173"/>
    </location>
</feature>
<dbReference type="SMART" id="SM00355">
    <property type="entry name" value="ZnF_C2H2"/>
    <property type="match status" value="4"/>
</dbReference>
<evidence type="ECO:0000259" key="13">
    <source>
        <dbReference type="PROSITE" id="PS50157"/>
    </source>
</evidence>
<evidence type="ECO:0000256" key="2">
    <source>
        <dbReference type="ARBA" id="ARBA00004123"/>
    </source>
</evidence>
<keyword evidence="8" id="KW-0805">Transcription regulation</keyword>
<accession>A0A8D2IVA7</accession>
<keyword evidence="5" id="KW-0677">Repeat</keyword>
<feature type="domain" description="C2H2-type" evidence="13">
    <location>
        <begin position="238"/>
        <end position="265"/>
    </location>
</feature>
<dbReference type="PANTHER" id="PTHR23226:SF416">
    <property type="entry name" value="FI01424P"/>
    <property type="match status" value="1"/>
</dbReference>
<name>A0A8D2IVA7_VARKO</name>
<keyword evidence="4" id="KW-0479">Metal-binding</keyword>
<dbReference type="PROSITE" id="PS50804">
    <property type="entry name" value="SCAN_BOX"/>
    <property type="match status" value="1"/>
</dbReference>
<dbReference type="AlphaFoldDB" id="A0A8D2IVA7"/>
<feature type="domain" description="C2H2-type" evidence="13">
    <location>
        <begin position="210"/>
        <end position="237"/>
    </location>
</feature>
<evidence type="ECO:0000256" key="11">
    <source>
        <dbReference type="PROSITE-ProRule" id="PRU00042"/>
    </source>
</evidence>
<evidence type="ECO:0000256" key="6">
    <source>
        <dbReference type="ARBA" id="ARBA00022771"/>
    </source>
</evidence>
<dbReference type="PANTHER" id="PTHR23226">
    <property type="entry name" value="ZINC FINGER AND SCAN DOMAIN-CONTAINING"/>
    <property type="match status" value="1"/>
</dbReference>
<feature type="domain" description="SCAN box" evidence="14">
    <location>
        <begin position="23"/>
        <end position="104"/>
    </location>
</feature>
<evidence type="ECO:0000313" key="15">
    <source>
        <dbReference type="Ensembl" id="ENSVKKP00000002866.1"/>
    </source>
</evidence>
<evidence type="ECO:0000256" key="4">
    <source>
        <dbReference type="ARBA" id="ARBA00022723"/>
    </source>
</evidence>
<dbReference type="FunFam" id="3.30.160.60:FF:000258">
    <property type="entry name" value="zinc finger and SCAN domain-containing protein 29 isoform X2"/>
    <property type="match status" value="1"/>
</dbReference>
<keyword evidence="10" id="KW-0539">Nucleus</keyword>
<evidence type="ECO:0000256" key="3">
    <source>
        <dbReference type="ARBA" id="ARBA00006991"/>
    </source>
</evidence>
<dbReference type="Proteomes" id="UP000694545">
    <property type="component" value="Unplaced"/>
</dbReference>
<comment type="subcellular location">
    <subcellularLocation>
        <location evidence="2">Nucleus</location>
    </subcellularLocation>
</comment>
<dbReference type="InterPro" id="IPR003309">
    <property type="entry name" value="SCAN_dom"/>
</dbReference>
<keyword evidence="7" id="KW-0862">Zinc</keyword>
<sequence length="309" mass="35316">MEELRPAKIPDEEGSAGVEVRCRRFRHFCYQEAKGPREAFKHLWALCCQWLVPERSTKEQMLELVTLEQFLAVLPPEMQSWVRDRGPETCAKAVAQAENFLTQLRELEGAEEKVGTLSPTCPRRSTQPGREAAAEGASPLPLPSRRRGGAARGPPPKAGRGLRGQPRRGPLRPMFHVGRKKLMCPECDRWFHCKSEFLLHWRTHTGEKPYECLACGKRFIQSSHLSAHRRIHTGEKPYECPKCGRSFNRRSTLTEHLRIHTGEKPYKCLQCGESFRWRPYLTKHQRVHVGNAACKGLGDGEPPWPNKIQ</sequence>
<evidence type="ECO:0000256" key="7">
    <source>
        <dbReference type="ARBA" id="ARBA00022833"/>
    </source>
</evidence>
<comment type="similarity">
    <text evidence="3">Belongs to the krueppel C2H2-type zinc-finger protein family.</text>
</comment>